<dbReference type="PANTHER" id="PTHR45753:SF6">
    <property type="entry name" value="ASPARTATE CARBAMOYLTRANSFERASE"/>
    <property type="match status" value="1"/>
</dbReference>
<dbReference type="InterPro" id="IPR006131">
    <property type="entry name" value="Asp_carbamoyltransf_Asp/Orn-bd"/>
</dbReference>
<feature type="binding site" evidence="7">
    <location>
        <position position="81"/>
    </location>
    <ligand>
        <name>L-aspartate</name>
        <dbReference type="ChEBI" id="CHEBI:29991"/>
    </ligand>
</feature>
<dbReference type="Pfam" id="PF00185">
    <property type="entry name" value="OTCace"/>
    <property type="match status" value="1"/>
</dbReference>
<dbReference type="SUPFAM" id="SSF53671">
    <property type="entry name" value="Aspartate/ornithine carbamoyltransferase"/>
    <property type="match status" value="1"/>
</dbReference>
<evidence type="ECO:0000259" key="9">
    <source>
        <dbReference type="Pfam" id="PF02729"/>
    </source>
</evidence>
<comment type="subunit">
    <text evidence="7">Heterooligomer of catalytic and regulatory chains.</text>
</comment>
<feature type="binding site" evidence="7">
    <location>
        <position position="134"/>
    </location>
    <ligand>
        <name>carbamoyl phosphate</name>
        <dbReference type="ChEBI" id="CHEBI:58228"/>
    </ligand>
</feature>
<evidence type="ECO:0000256" key="3">
    <source>
        <dbReference type="ARBA" id="ARBA00022679"/>
    </source>
</evidence>
<dbReference type="HAMAP" id="MF_00001">
    <property type="entry name" value="Asp_carb_tr"/>
    <property type="match status" value="1"/>
</dbReference>
<feature type="binding site" evidence="7">
    <location>
        <position position="264"/>
    </location>
    <ligand>
        <name>carbamoyl phosphate</name>
        <dbReference type="ChEBI" id="CHEBI:58228"/>
    </ligand>
</feature>
<feature type="binding site" evidence="7">
    <location>
        <position position="164"/>
    </location>
    <ligand>
        <name>L-aspartate</name>
        <dbReference type="ChEBI" id="CHEBI:29991"/>
    </ligand>
</feature>
<feature type="binding site" evidence="7">
    <location>
        <position position="53"/>
    </location>
    <ligand>
        <name>carbamoyl phosphate</name>
        <dbReference type="ChEBI" id="CHEBI:58228"/>
    </ligand>
</feature>
<feature type="binding site" evidence="7">
    <location>
        <position position="131"/>
    </location>
    <ligand>
        <name>carbamoyl phosphate</name>
        <dbReference type="ChEBI" id="CHEBI:58228"/>
    </ligand>
</feature>
<evidence type="ECO:0000256" key="4">
    <source>
        <dbReference type="ARBA" id="ARBA00022975"/>
    </source>
</evidence>
<dbReference type="PRINTS" id="PR00100">
    <property type="entry name" value="AOTCASE"/>
</dbReference>
<dbReference type="GeneID" id="55585334"/>
<dbReference type="InterPro" id="IPR036901">
    <property type="entry name" value="Asp/Orn_carbamoylTrfase_sf"/>
</dbReference>
<comment type="catalytic activity">
    <reaction evidence="6 7">
        <text>carbamoyl phosphate + L-aspartate = N-carbamoyl-L-aspartate + phosphate + H(+)</text>
        <dbReference type="Rhea" id="RHEA:20013"/>
        <dbReference type="ChEBI" id="CHEBI:15378"/>
        <dbReference type="ChEBI" id="CHEBI:29991"/>
        <dbReference type="ChEBI" id="CHEBI:32814"/>
        <dbReference type="ChEBI" id="CHEBI:43474"/>
        <dbReference type="ChEBI" id="CHEBI:58228"/>
        <dbReference type="EC" id="2.1.3.2"/>
    </reaction>
</comment>
<dbReference type="EC" id="2.1.3.2" evidence="7"/>
<dbReference type="GO" id="GO:0004070">
    <property type="term" value="F:aspartate carbamoyltransferase activity"/>
    <property type="evidence" value="ECO:0007669"/>
    <property type="project" value="UniProtKB-UniRule"/>
</dbReference>
<dbReference type="AlphaFoldDB" id="A0A4P2VEC3"/>
<dbReference type="PRINTS" id="PR00101">
    <property type="entry name" value="ATCASE"/>
</dbReference>
<feature type="binding site" evidence="7">
    <location>
        <position position="265"/>
    </location>
    <ligand>
        <name>carbamoyl phosphate</name>
        <dbReference type="ChEBI" id="CHEBI:58228"/>
    </ligand>
</feature>
<sequence>MLKGKDILSALDLEPDDIVDLMGLADRFREEPRSSAASGRIMTTAFFEPSTRTRLSFTFAMTRLGGNVVDLGPEEVTSRAKGETFEDTIRMLDGYGPDLFVIRHGQPGSAAAAAEIAAAPVINAGDGTNEHPTQALTDLYTLRREYGRLDGLTLAMVGDLKYSRTTSSLSYALSKFPNNKVYYVSPPQLRMRPEVLDNISGRLRYEEVERLEDVKEPLHAVYMTRVQRERFSDLSEYERLKSYYVLTPEVLLRLPGRPIVMHPLPRIAEIPESLDSHPQSRYFQQAQNGMYVRMALIVRVLGLNA</sequence>
<gene>
    <name evidence="7" type="primary">pyrB</name>
    <name evidence="10" type="ORF">NAS2_1524</name>
</gene>
<dbReference type="KEGG" id="ccai:NAS2_1524"/>
<evidence type="ECO:0000256" key="5">
    <source>
        <dbReference type="ARBA" id="ARBA00043884"/>
    </source>
</evidence>
<dbReference type="InterPro" id="IPR006132">
    <property type="entry name" value="Asp/Orn_carbamoyltranf_P-bd"/>
</dbReference>
<dbReference type="PANTHER" id="PTHR45753">
    <property type="entry name" value="ORNITHINE CARBAMOYLTRANSFERASE, MITOCHONDRIAL"/>
    <property type="match status" value="1"/>
</dbReference>
<feature type="binding site" evidence="7">
    <location>
        <position position="52"/>
    </location>
    <ligand>
        <name>carbamoyl phosphate</name>
        <dbReference type="ChEBI" id="CHEBI:58228"/>
    </ligand>
</feature>
<dbReference type="InterPro" id="IPR002082">
    <property type="entry name" value="Asp_carbamoyltransf"/>
</dbReference>
<evidence type="ECO:0000313" key="10">
    <source>
        <dbReference type="EMBL" id="BBE42904.1"/>
    </source>
</evidence>
<dbReference type="Gene3D" id="3.40.50.1370">
    <property type="entry name" value="Aspartate/ornithine carbamoyltransferase"/>
    <property type="match status" value="2"/>
</dbReference>
<dbReference type="OrthoDB" id="7792at2157"/>
<dbReference type="Proteomes" id="UP000509448">
    <property type="component" value="Chromosome"/>
</dbReference>
<dbReference type="InterPro" id="IPR006130">
    <property type="entry name" value="Asp/Orn_carbamoylTrfase"/>
</dbReference>
<dbReference type="Pfam" id="PF02729">
    <property type="entry name" value="OTCace_N"/>
    <property type="match status" value="1"/>
</dbReference>
<dbReference type="PROSITE" id="PS00097">
    <property type="entry name" value="CARBAMOYLTRANSFERASE"/>
    <property type="match status" value="1"/>
</dbReference>
<protein>
    <recommendedName>
        <fullName evidence="7">Aspartate carbamoyltransferase</fullName>
        <ecNumber evidence="7">2.1.3.2</ecNumber>
    </recommendedName>
    <alternativeName>
        <fullName evidence="7">Aspartate transcarbamylase</fullName>
        <shortName evidence="7">ATCase</shortName>
    </alternativeName>
</protein>
<dbReference type="NCBIfam" id="TIGR00670">
    <property type="entry name" value="asp_carb_tr"/>
    <property type="match status" value="1"/>
</dbReference>
<dbReference type="FunFam" id="3.40.50.1370:FF:000002">
    <property type="entry name" value="Aspartate carbamoyltransferase 2"/>
    <property type="match status" value="1"/>
</dbReference>
<dbReference type="GO" id="GO:0016597">
    <property type="term" value="F:amino acid binding"/>
    <property type="evidence" value="ECO:0007669"/>
    <property type="project" value="InterPro"/>
</dbReference>
<comment type="function">
    <text evidence="5 7">Catalyzes the condensation of carbamoyl phosphate and aspartate to form carbamoyl aspartate and inorganic phosphate, the committed step in the de novo pyrimidine nucleotide biosynthesis pathway.</text>
</comment>
<evidence type="ECO:0000259" key="8">
    <source>
        <dbReference type="Pfam" id="PF00185"/>
    </source>
</evidence>
<dbReference type="GO" id="GO:0044205">
    <property type="term" value="P:'de novo' UMP biosynthetic process"/>
    <property type="evidence" value="ECO:0007669"/>
    <property type="project" value="UniProtKB-UniRule"/>
</dbReference>
<proteinExistence type="inferred from homology"/>
<keyword evidence="11" id="KW-1185">Reference proteome</keyword>
<evidence type="ECO:0000313" key="11">
    <source>
        <dbReference type="Proteomes" id="UP000509448"/>
    </source>
</evidence>
<evidence type="ECO:0000256" key="2">
    <source>
        <dbReference type="ARBA" id="ARBA00008896"/>
    </source>
</evidence>
<feature type="binding site" evidence="7">
    <location>
        <position position="225"/>
    </location>
    <ligand>
        <name>L-aspartate</name>
        <dbReference type="ChEBI" id="CHEBI:29991"/>
    </ligand>
</feature>
<organism evidence="10 11">
    <name type="scientific">Conexivisphaera calida</name>
    <dbReference type="NCBI Taxonomy" id="1874277"/>
    <lineage>
        <taxon>Archaea</taxon>
        <taxon>Nitrososphaerota</taxon>
        <taxon>Conexivisphaeria</taxon>
        <taxon>Conexivisphaerales</taxon>
        <taxon>Conexivisphaeraceae</taxon>
        <taxon>Conexivisphaera</taxon>
    </lineage>
</organism>
<evidence type="ECO:0000256" key="7">
    <source>
        <dbReference type="HAMAP-Rule" id="MF_00001"/>
    </source>
</evidence>
<comment type="similarity">
    <text evidence="2 7">Belongs to the aspartate/ornithine carbamoyltransferase superfamily. ATCase family.</text>
</comment>
<keyword evidence="3 7" id="KW-0808">Transferase</keyword>
<dbReference type="NCBIfam" id="NF002032">
    <property type="entry name" value="PRK00856.1"/>
    <property type="match status" value="1"/>
</dbReference>
<keyword evidence="4 7" id="KW-0665">Pyrimidine biosynthesis</keyword>
<evidence type="ECO:0000256" key="6">
    <source>
        <dbReference type="ARBA" id="ARBA00048859"/>
    </source>
</evidence>
<reference evidence="10 11" key="1">
    <citation type="journal article" date="2019" name="ISME J.">
        <title>Isolation and characterization of a thermophilic sulfur- and iron-reducing thaumarchaeote from a terrestrial acidic hot spring.</title>
        <authorList>
            <person name="Kato S."/>
            <person name="Itoh T."/>
            <person name="Yuki M."/>
            <person name="Nagamori M."/>
            <person name="Ohnishi M."/>
            <person name="Uematsu K."/>
            <person name="Suzuki K."/>
            <person name="Takashina T."/>
            <person name="Ohkuma M."/>
        </authorList>
    </citation>
    <scope>NUCLEOTIDE SEQUENCE [LARGE SCALE GENOMIC DNA]</scope>
    <source>
        <strain evidence="10 11">NAS-02</strain>
    </source>
</reference>
<dbReference type="RefSeq" id="WP_174449082.1">
    <property type="nucleotide sequence ID" value="NZ_AP018732.1"/>
</dbReference>
<feature type="domain" description="Aspartate/ornithine carbamoyltransferase carbamoyl-P binding" evidence="9">
    <location>
        <begin position="5"/>
        <end position="143"/>
    </location>
</feature>
<dbReference type="EMBL" id="AP018732">
    <property type="protein sequence ID" value="BBE42904.1"/>
    <property type="molecule type" value="Genomic_DNA"/>
</dbReference>
<comment type="pathway">
    <text evidence="1 7">Pyrimidine metabolism; UMP biosynthesis via de novo pathway; (S)-dihydroorotate from bicarbonate: step 2/3.</text>
</comment>
<feature type="domain" description="Aspartate/ornithine carbamoyltransferase Asp/Orn-binding" evidence="8">
    <location>
        <begin position="150"/>
        <end position="298"/>
    </location>
</feature>
<dbReference type="UniPathway" id="UPA00070">
    <property type="reaction ID" value="UER00116"/>
</dbReference>
<evidence type="ECO:0000256" key="1">
    <source>
        <dbReference type="ARBA" id="ARBA00004852"/>
    </source>
</evidence>
<dbReference type="GO" id="GO:0006207">
    <property type="term" value="P:'de novo' pyrimidine nucleobase biosynthetic process"/>
    <property type="evidence" value="ECO:0007669"/>
    <property type="project" value="InterPro"/>
</dbReference>
<name>A0A4P2VEC3_9ARCH</name>
<feature type="binding site" evidence="7">
    <location>
        <position position="103"/>
    </location>
    <ligand>
        <name>carbamoyl phosphate</name>
        <dbReference type="ChEBI" id="CHEBI:58228"/>
    </ligand>
</feature>
<dbReference type="GO" id="GO:0006520">
    <property type="term" value="P:amino acid metabolic process"/>
    <property type="evidence" value="ECO:0007669"/>
    <property type="project" value="InterPro"/>
</dbReference>
<accession>A0A4P2VEC3</accession>